<feature type="region of interest" description="Disordered" evidence="6">
    <location>
        <begin position="308"/>
        <end position="428"/>
    </location>
</feature>
<dbReference type="Gene3D" id="1.10.510.10">
    <property type="entry name" value="Transferase(Phosphotransferase) domain 1"/>
    <property type="match status" value="1"/>
</dbReference>
<dbReference type="SMART" id="SM00220">
    <property type="entry name" value="S_TKc"/>
    <property type="match status" value="1"/>
</dbReference>
<comment type="caution">
    <text evidence="8">The sequence shown here is derived from an EMBL/GenBank/DDBJ whole genome shotgun (WGS) entry which is preliminary data.</text>
</comment>
<feature type="domain" description="Protein kinase" evidence="7">
    <location>
        <begin position="1"/>
        <end position="241"/>
    </location>
</feature>
<dbReference type="InterPro" id="IPR000719">
    <property type="entry name" value="Prot_kinase_dom"/>
</dbReference>
<evidence type="ECO:0000256" key="2">
    <source>
        <dbReference type="ARBA" id="ARBA00022679"/>
    </source>
</evidence>
<accession>A0ABR4G8I4</accession>
<keyword evidence="3" id="KW-0547">Nucleotide-binding</keyword>
<dbReference type="SUPFAM" id="SSF56112">
    <property type="entry name" value="Protein kinase-like (PK-like)"/>
    <property type="match status" value="1"/>
</dbReference>
<dbReference type="EMBL" id="JBFTWV010000036">
    <property type="protein sequence ID" value="KAL2795316.1"/>
    <property type="molecule type" value="Genomic_DNA"/>
</dbReference>
<dbReference type="PANTHER" id="PTHR43671:SF13">
    <property type="entry name" value="SERINE_THREONINE-PROTEIN KINASE NEK2"/>
    <property type="match status" value="1"/>
</dbReference>
<dbReference type="InterPro" id="IPR011009">
    <property type="entry name" value="Kinase-like_dom_sf"/>
</dbReference>
<evidence type="ECO:0000256" key="4">
    <source>
        <dbReference type="ARBA" id="ARBA00022777"/>
    </source>
</evidence>
<organism evidence="8 9">
    <name type="scientific">Aspergillus keveii</name>
    <dbReference type="NCBI Taxonomy" id="714993"/>
    <lineage>
        <taxon>Eukaryota</taxon>
        <taxon>Fungi</taxon>
        <taxon>Dikarya</taxon>
        <taxon>Ascomycota</taxon>
        <taxon>Pezizomycotina</taxon>
        <taxon>Eurotiomycetes</taxon>
        <taxon>Eurotiomycetidae</taxon>
        <taxon>Eurotiales</taxon>
        <taxon>Aspergillaceae</taxon>
        <taxon>Aspergillus</taxon>
        <taxon>Aspergillus subgen. Nidulantes</taxon>
    </lineage>
</organism>
<dbReference type="InterPro" id="IPR008271">
    <property type="entry name" value="Ser/Thr_kinase_AS"/>
</dbReference>
<dbReference type="Proteomes" id="UP001610563">
    <property type="component" value="Unassembled WGS sequence"/>
</dbReference>
<gene>
    <name evidence="8" type="ORF">BJX66DRAFT_337101</name>
</gene>
<dbReference type="PROSITE" id="PS50011">
    <property type="entry name" value="PROTEIN_KINASE_DOM"/>
    <property type="match status" value="1"/>
</dbReference>
<feature type="compositionally biased region" description="Basic and acidic residues" evidence="6">
    <location>
        <begin position="579"/>
        <end position="589"/>
    </location>
</feature>
<dbReference type="PANTHER" id="PTHR43671">
    <property type="entry name" value="SERINE/THREONINE-PROTEIN KINASE NEK"/>
    <property type="match status" value="1"/>
</dbReference>
<protein>
    <recommendedName>
        <fullName evidence="1">non-specific serine/threonine protein kinase</fullName>
        <ecNumber evidence="1">2.7.11.1</ecNumber>
    </recommendedName>
</protein>
<dbReference type="EC" id="2.7.11.1" evidence="1"/>
<keyword evidence="9" id="KW-1185">Reference proteome</keyword>
<keyword evidence="5" id="KW-0067">ATP-binding</keyword>
<feature type="region of interest" description="Disordered" evidence="6">
    <location>
        <begin position="579"/>
        <end position="641"/>
    </location>
</feature>
<evidence type="ECO:0000256" key="5">
    <source>
        <dbReference type="ARBA" id="ARBA00022840"/>
    </source>
</evidence>
<evidence type="ECO:0000313" key="9">
    <source>
        <dbReference type="Proteomes" id="UP001610563"/>
    </source>
</evidence>
<keyword evidence="4" id="KW-0418">Kinase</keyword>
<sequence length="685" mass="75109">MRAVKEINLKGRAGRVDYTRELEAIAKFSQRKYDQVGCFVKSYGWYKTAESLFIAMEYLELGDLQTYLHRDEQPPLPECEAQDIVYQILYGLREMHENFVHRDLKLGNILIESCPPNNWWVKLADFGISKRIGDGQDMPTTIKGTAGYMAPELLGLTKPGEPYTIDIWAAGEITFRLLTKTPVFPHAGALVEYLGDINNFPLWPLIAARVGPASATFILSLMRPIPHDRVSAAGALDDRWITQTLPIPTQPASRAYSSPYTSATVEDMTEDFASWNTVTSAKTSTTIIQGKPETSTKISHSRFAHLRSNNVGVPVPPPPSIPRIKLSPQIALSSTPPTYPMIEPPKLTGHKPRDNDDVLLAAGVKAPRPERSSRFSLSDTDQKRSTPPPRRIPSSRSYQDIGSVKKPSGKAQPPPLPPRKSKVDSTVAPRKYHGISHDIAAFMKSPPKLPGNTSQETQSPSIDPLSLKVLGLGQSKVARDLASFATPPKFTVDTPQKNPSSLIARDIAEFKMSSAAKEPHSVKRTTGSLATPLKTSEDISKGAASLLSRDIEEFGRLKVADYLDNDSISTAIARFRTQRLSDSHPKETSATRQGSSISEIPRKNFDQPSLSTTIATSGTPPAPPGSGSEPDDTARMVFPGSGDEFWAGRTVEELAEAILDASAAYPDDTDQAMKRLEENLRNKPH</sequence>
<dbReference type="PROSITE" id="PS00108">
    <property type="entry name" value="PROTEIN_KINASE_ST"/>
    <property type="match status" value="1"/>
</dbReference>
<reference evidence="8 9" key="1">
    <citation type="submission" date="2024-07" db="EMBL/GenBank/DDBJ databases">
        <title>Section-level genome sequencing and comparative genomics of Aspergillus sections Usti and Cavernicolus.</title>
        <authorList>
            <consortium name="Lawrence Berkeley National Laboratory"/>
            <person name="Nybo J.L."/>
            <person name="Vesth T.C."/>
            <person name="Theobald S."/>
            <person name="Frisvad J.C."/>
            <person name="Larsen T.O."/>
            <person name="Kjaerboelling I."/>
            <person name="Rothschild-Mancinelli K."/>
            <person name="Lyhne E.K."/>
            <person name="Kogle M.E."/>
            <person name="Barry K."/>
            <person name="Clum A."/>
            <person name="Na H."/>
            <person name="Ledsgaard L."/>
            <person name="Lin J."/>
            <person name="Lipzen A."/>
            <person name="Kuo A."/>
            <person name="Riley R."/>
            <person name="Mondo S."/>
            <person name="Labutti K."/>
            <person name="Haridas S."/>
            <person name="Pangalinan J."/>
            <person name="Salamov A.A."/>
            <person name="Simmons B.A."/>
            <person name="Magnuson J.K."/>
            <person name="Chen J."/>
            <person name="Drula E."/>
            <person name="Henrissat B."/>
            <person name="Wiebenga A."/>
            <person name="Lubbers R.J."/>
            <person name="Gomes A.C."/>
            <person name="Makela M.R."/>
            <person name="Stajich J."/>
            <person name="Grigoriev I.V."/>
            <person name="Mortensen U.H."/>
            <person name="De Vries R.P."/>
            <person name="Baker S.E."/>
            <person name="Andersen M.R."/>
        </authorList>
    </citation>
    <scope>NUCLEOTIDE SEQUENCE [LARGE SCALE GENOMIC DNA]</scope>
    <source>
        <strain evidence="8 9">CBS 209.92</strain>
    </source>
</reference>
<evidence type="ECO:0000313" key="8">
    <source>
        <dbReference type="EMBL" id="KAL2795316.1"/>
    </source>
</evidence>
<evidence type="ECO:0000256" key="3">
    <source>
        <dbReference type="ARBA" id="ARBA00022741"/>
    </source>
</evidence>
<proteinExistence type="predicted"/>
<evidence type="ECO:0000259" key="7">
    <source>
        <dbReference type="PROSITE" id="PS50011"/>
    </source>
</evidence>
<evidence type="ECO:0000256" key="6">
    <source>
        <dbReference type="SAM" id="MobiDB-lite"/>
    </source>
</evidence>
<dbReference type="InterPro" id="IPR050660">
    <property type="entry name" value="NEK_Ser/Thr_kinase"/>
</dbReference>
<dbReference type="Pfam" id="PF00069">
    <property type="entry name" value="Pkinase"/>
    <property type="match status" value="1"/>
</dbReference>
<name>A0ABR4G8I4_9EURO</name>
<keyword evidence="2" id="KW-0808">Transferase</keyword>
<feature type="region of interest" description="Disordered" evidence="6">
    <location>
        <begin position="442"/>
        <end position="461"/>
    </location>
</feature>
<feature type="compositionally biased region" description="Polar residues" evidence="6">
    <location>
        <begin position="451"/>
        <end position="461"/>
    </location>
</feature>
<evidence type="ECO:0000256" key="1">
    <source>
        <dbReference type="ARBA" id="ARBA00012513"/>
    </source>
</evidence>